<evidence type="ECO:0000313" key="9">
    <source>
        <dbReference type="EMBL" id="KGX87048.1"/>
    </source>
</evidence>
<organism evidence="9 10">
    <name type="scientific">Pontibacillus litoralis JSM 072002</name>
    <dbReference type="NCBI Taxonomy" id="1385512"/>
    <lineage>
        <taxon>Bacteria</taxon>
        <taxon>Bacillati</taxon>
        <taxon>Bacillota</taxon>
        <taxon>Bacilli</taxon>
        <taxon>Bacillales</taxon>
        <taxon>Bacillaceae</taxon>
        <taxon>Pontibacillus</taxon>
    </lineage>
</organism>
<feature type="domain" description="PAS" evidence="7">
    <location>
        <begin position="191"/>
        <end position="261"/>
    </location>
</feature>
<evidence type="ECO:0000256" key="3">
    <source>
        <dbReference type="ARBA" id="ARBA00022692"/>
    </source>
</evidence>
<dbReference type="SUPFAM" id="SSF55785">
    <property type="entry name" value="PYP-like sensor domain (PAS domain)"/>
    <property type="match status" value="1"/>
</dbReference>
<comment type="caution">
    <text evidence="9">The sequence shown here is derived from an EMBL/GenBank/DDBJ whole genome shotgun (WGS) entry which is preliminary data.</text>
</comment>
<dbReference type="NCBIfam" id="TIGR00254">
    <property type="entry name" value="GGDEF"/>
    <property type="match status" value="1"/>
</dbReference>
<feature type="transmembrane region" description="Helical" evidence="6">
    <location>
        <begin position="129"/>
        <end position="149"/>
    </location>
</feature>
<evidence type="ECO:0000313" key="10">
    <source>
        <dbReference type="Proteomes" id="UP000030401"/>
    </source>
</evidence>
<evidence type="ECO:0000256" key="6">
    <source>
        <dbReference type="SAM" id="Phobius"/>
    </source>
</evidence>
<dbReference type="SMART" id="SM00091">
    <property type="entry name" value="PAS"/>
    <property type="match status" value="1"/>
</dbReference>
<dbReference type="InterPro" id="IPR013655">
    <property type="entry name" value="PAS_fold_3"/>
</dbReference>
<evidence type="ECO:0000256" key="5">
    <source>
        <dbReference type="ARBA" id="ARBA00023136"/>
    </source>
</evidence>
<dbReference type="InterPro" id="IPR000014">
    <property type="entry name" value="PAS"/>
</dbReference>
<dbReference type="STRING" id="1385512.N784_02730"/>
<keyword evidence="4 6" id="KW-1133">Transmembrane helix</keyword>
<dbReference type="RefSeq" id="WP_052127200.1">
    <property type="nucleotide sequence ID" value="NZ_AVPG01000009.1"/>
</dbReference>
<dbReference type="CDD" id="cd01949">
    <property type="entry name" value="GGDEF"/>
    <property type="match status" value="1"/>
</dbReference>
<comment type="subcellular location">
    <subcellularLocation>
        <location evidence="1">Cell membrane</location>
        <topology evidence="1">Multi-pass membrane protein</topology>
    </subcellularLocation>
</comment>
<feature type="transmembrane region" description="Helical" evidence="6">
    <location>
        <begin position="5"/>
        <end position="23"/>
    </location>
</feature>
<dbReference type="PROSITE" id="PS50112">
    <property type="entry name" value="PAS"/>
    <property type="match status" value="1"/>
</dbReference>
<proteinExistence type="predicted"/>
<dbReference type="GO" id="GO:1902201">
    <property type="term" value="P:negative regulation of bacterial-type flagellum-dependent cell motility"/>
    <property type="evidence" value="ECO:0007669"/>
    <property type="project" value="TreeGrafter"/>
</dbReference>
<dbReference type="GO" id="GO:0043709">
    <property type="term" value="P:cell adhesion involved in single-species biofilm formation"/>
    <property type="evidence" value="ECO:0007669"/>
    <property type="project" value="TreeGrafter"/>
</dbReference>
<dbReference type="EMBL" id="AVPG01000009">
    <property type="protein sequence ID" value="KGX87048.1"/>
    <property type="molecule type" value="Genomic_DNA"/>
</dbReference>
<evidence type="ECO:0000256" key="1">
    <source>
        <dbReference type="ARBA" id="ARBA00004651"/>
    </source>
</evidence>
<dbReference type="eggNOG" id="COG3706">
    <property type="taxonomic scope" value="Bacteria"/>
</dbReference>
<feature type="transmembrane region" description="Helical" evidence="6">
    <location>
        <begin position="96"/>
        <end position="122"/>
    </location>
</feature>
<dbReference type="Proteomes" id="UP000030401">
    <property type="component" value="Unassembled WGS sequence"/>
</dbReference>
<dbReference type="NCBIfam" id="TIGR00229">
    <property type="entry name" value="sensory_box"/>
    <property type="match status" value="1"/>
</dbReference>
<dbReference type="Pfam" id="PF07694">
    <property type="entry name" value="5TM-5TMR_LYT"/>
    <property type="match status" value="1"/>
</dbReference>
<dbReference type="GO" id="GO:0005886">
    <property type="term" value="C:plasma membrane"/>
    <property type="evidence" value="ECO:0007669"/>
    <property type="project" value="UniProtKB-SubCell"/>
</dbReference>
<dbReference type="Pfam" id="PF08447">
    <property type="entry name" value="PAS_3"/>
    <property type="match status" value="1"/>
</dbReference>
<dbReference type="FunFam" id="3.30.70.270:FF:000001">
    <property type="entry name" value="Diguanylate cyclase domain protein"/>
    <property type="match status" value="1"/>
</dbReference>
<dbReference type="PROSITE" id="PS50887">
    <property type="entry name" value="GGDEF"/>
    <property type="match status" value="1"/>
</dbReference>
<dbReference type="OrthoDB" id="9759607at2"/>
<dbReference type="InterPro" id="IPR011620">
    <property type="entry name" value="Sig_transdc_His_kinase_LytS_TM"/>
</dbReference>
<dbReference type="InterPro" id="IPR029787">
    <property type="entry name" value="Nucleotide_cyclase"/>
</dbReference>
<feature type="transmembrane region" description="Helical" evidence="6">
    <location>
        <begin position="38"/>
        <end position="57"/>
    </location>
</feature>
<dbReference type="GO" id="GO:0000155">
    <property type="term" value="F:phosphorelay sensor kinase activity"/>
    <property type="evidence" value="ECO:0007669"/>
    <property type="project" value="InterPro"/>
</dbReference>
<keyword evidence="10" id="KW-1185">Reference proteome</keyword>
<dbReference type="PANTHER" id="PTHR45138">
    <property type="entry name" value="REGULATORY COMPONENTS OF SENSORY TRANSDUCTION SYSTEM"/>
    <property type="match status" value="1"/>
</dbReference>
<feature type="domain" description="GGDEF" evidence="8">
    <location>
        <begin position="351"/>
        <end position="487"/>
    </location>
</feature>
<dbReference type="CDD" id="cd00130">
    <property type="entry name" value="PAS"/>
    <property type="match status" value="1"/>
</dbReference>
<evidence type="ECO:0000259" key="7">
    <source>
        <dbReference type="PROSITE" id="PS50112"/>
    </source>
</evidence>
<dbReference type="SUPFAM" id="SSF55073">
    <property type="entry name" value="Nucleotide cyclase"/>
    <property type="match status" value="1"/>
</dbReference>
<dbReference type="GO" id="GO:0052621">
    <property type="term" value="F:diguanylate cyclase activity"/>
    <property type="evidence" value="ECO:0007669"/>
    <property type="project" value="TreeGrafter"/>
</dbReference>
<accession>A0A0A5G7B3</accession>
<feature type="transmembrane region" description="Helical" evidence="6">
    <location>
        <begin position="69"/>
        <end position="90"/>
    </location>
</feature>
<dbReference type="InterPro" id="IPR035965">
    <property type="entry name" value="PAS-like_dom_sf"/>
</dbReference>
<protein>
    <submittedName>
        <fullName evidence="9">Diguanylate cyclase</fullName>
    </submittedName>
</protein>
<feature type="transmembrane region" description="Helical" evidence="6">
    <location>
        <begin position="161"/>
        <end position="179"/>
    </location>
</feature>
<dbReference type="InterPro" id="IPR043128">
    <property type="entry name" value="Rev_trsase/Diguanyl_cyclase"/>
</dbReference>
<dbReference type="AlphaFoldDB" id="A0A0A5G7B3"/>
<dbReference type="PANTHER" id="PTHR45138:SF9">
    <property type="entry name" value="DIGUANYLATE CYCLASE DGCM-RELATED"/>
    <property type="match status" value="1"/>
</dbReference>
<keyword evidence="2" id="KW-1003">Cell membrane</keyword>
<dbReference type="InterPro" id="IPR050469">
    <property type="entry name" value="Diguanylate_Cyclase"/>
</dbReference>
<evidence type="ECO:0000259" key="8">
    <source>
        <dbReference type="PROSITE" id="PS50887"/>
    </source>
</evidence>
<sequence length="495" mass="56400">MVIDLISTITIIVAFLFIAGRFFENRPLSHKSAISTKIYAGIGSGLLGSLLMVHTIAVTHTIIVDVRQISIIVAVIYGGPISAFIASLIISFVRVIYYGFSTAAFISICILFSMTFLLPLVIKHITTRLYQFITASTLFTIVNIGAIYLLTADNPKAQFPLIYYLFITVISTALSYYMAEYIKQMNVNNRHIRYYKYIADNAMDLISSHYEDGTFKYVSPSSKRITGYTANDLIGKPLNYFLHPDDVENNITPIQDDLHSSVVYRFRHLNGEYIWLETNVKRVNTIGMEMEDILCFSRDQTKRIQLEQEIGEKNKKLKYLSNMDWLTKVANKRYFNHKLRHLWEDAHRNKQPVSLILFDIDYFKLYNDHYGHLQGDQCLQQVAEIAKQTIRIDDFLARFGGEEFTVLLPNTNEYEGKNVAESICSAVEKAALVHDYSPVSSVVTISVGISTITPSKDVDSKYLINNADKALYKAKAAGRNTVRCFQEEHIKCEKP</sequence>
<gene>
    <name evidence="9" type="ORF">N784_02730</name>
</gene>
<name>A0A0A5G7B3_9BACI</name>
<keyword evidence="5 6" id="KW-0472">Membrane</keyword>
<dbReference type="Gene3D" id="3.30.70.270">
    <property type="match status" value="1"/>
</dbReference>
<dbReference type="InterPro" id="IPR000160">
    <property type="entry name" value="GGDEF_dom"/>
</dbReference>
<dbReference type="Pfam" id="PF00990">
    <property type="entry name" value="GGDEF"/>
    <property type="match status" value="1"/>
</dbReference>
<keyword evidence="3 6" id="KW-0812">Transmembrane</keyword>
<dbReference type="GO" id="GO:0071555">
    <property type="term" value="P:cell wall organization"/>
    <property type="evidence" value="ECO:0007669"/>
    <property type="project" value="InterPro"/>
</dbReference>
<evidence type="ECO:0000256" key="2">
    <source>
        <dbReference type="ARBA" id="ARBA00022475"/>
    </source>
</evidence>
<dbReference type="SMART" id="SM00267">
    <property type="entry name" value="GGDEF"/>
    <property type="match status" value="1"/>
</dbReference>
<dbReference type="Gene3D" id="3.30.450.20">
    <property type="entry name" value="PAS domain"/>
    <property type="match status" value="1"/>
</dbReference>
<evidence type="ECO:0000256" key="4">
    <source>
        <dbReference type="ARBA" id="ARBA00022989"/>
    </source>
</evidence>
<reference evidence="9 10" key="1">
    <citation type="submission" date="2013-08" db="EMBL/GenBank/DDBJ databases">
        <authorList>
            <person name="Huang J."/>
            <person name="Wang G."/>
        </authorList>
    </citation>
    <scope>NUCLEOTIDE SEQUENCE [LARGE SCALE GENOMIC DNA]</scope>
    <source>
        <strain evidence="9 10">JSM 072002</strain>
    </source>
</reference>